<evidence type="ECO:0000313" key="11">
    <source>
        <dbReference type="EMBL" id="TWJ10288.1"/>
    </source>
</evidence>
<gene>
    <name evidence="9" type="primary">trpF</name>
    <name evidence="11" type="ORF">JN10_1950</name>
</gene>
<evidence type="ECO:0000256" key="6">
    <source>
        <dbReference type="ARBA" id="ARBA00022822"/>
    </source>
</evidence>
<dbReference type="PANTHER" id="PTHR42894:SF1">
    <property type="entry name" value="N-(5'-PHOSPHORIBOSYL)ANTHRANILATE ISOMERASE"/>
    <property type="match status" value="1"/>
</dbReference>
<dbReference type="GO" id="GO:0000162">
    <property type="term" value="P:L-tryptophan biosynthetic process"/>
    <property type="evidence" value="ECO:0007669"/>
    <property type="project" value="UniProtKB-UniRule"/>
</dbReference>
<sequence length="210" mass="22063">MSVQIKICGLSTPETIDAAVDSGATHVGLVHFEPSVRHVSLEDAAKLRARVPTSVKVVLLLVNMQPNETAIALNTVKPDVVQFHGRETPEWAGMVREKTGVEVWKALGLKDAGTLARSSAFFGKVDRLLFDAPAKKLPGGNGIAFDWNLLAGHKHQVDWGIAGGLTADNVAEAILATGAPLVDASSGLEIAPGVKDVSLIQAFCSAARNA</sequence>
<dbReference type="CDD" id="cd00405">
    <property type="entry name" value="PRAI"/>
    <property type="match status" value="1"/>
</dbReference>
<dbReference type="NCBIfam" id="NF002295">
    <property type="entry name" value="PRK01222.1-1"/>
    <property type="match status" value="1"/>
</dbReference>
<organism evidence="11 12">
    <name type="scientific">Altererythrobacter ishigakiensis</name>
    <dbReference type="NCBI Taxonomy" id="476157"/>
    <lineage>
        <taxon>Bacteria</taxon>
        <taxon>Pseudomonadati</taxon>
        <taxon>Pseudomonadota</taxon>
        <taxon>Alphaproteobacteria</taxon>
        <taxon>Sphingomonadales</taxon>
        <taxon>Erythrobacteraceae</taxon>
        <taxon>Altererythrobacter</taxon>
    </lineage>
</organism>
<dbReference type="InterPro" id="IPR011060">
    <property type="entry name" value="RibuloseP-bd_barrel"/>
</dbReference>
<dbReference type="UniPathway" id="UPA00035">
    <property type="reaction ID" value="UER00042"/>
</dbReference>
<name>A0A562UXN0_9SPHN</name>
<dbReference type="RefSeq" id="WP_067599123.1">
    <property type="nucleotide sequence ID" value="NZ_CP015963.1"/>
</dbReference>
<evidence type="ECO:0000256" key="5">
    <source>
        <dbReference type="ARBA" id="ARBA00022605"/>
    </source>
</evidence>
<dbReference type="GO" id="GO:0004640">
    <property type="term" value="F:phosphoribosylanthranilate isomerase activity"/>
    <property type="evidence" value="ECO:0007669"/>
    <property type="project" value="UniProtKB-UniRule"/>
</dbReference>
<comment type="caution">
    <text evidence="11">The sequence shown here is derived from an EMBL/GenBank/DDBJ whole genome shotgun (WGS) entry which is preliminary data.</text>
</comment>
<evidence type="ECO:0000256" key="2">
    <source>
        <dbReference type="ARBA" id="ARBA00004664"/>
    </source>
</evidence>
<dbReference type="EMBL" id="VLLK01000001">
    <property type="protein sequence ID" value="TWJ10288.1"/>
    <property type="molecule type" value="Genomic_DNA"/>
</dbReference>
<evidence type="ECO:0000256" key="8">
    <source>
        <dbReference type="ARBA" id="ARBA00023235"/>
    </source>
</evidence>
<protein>
    <recommendedName>
        <fullName evidence="4 9">N-(5'-phosphoribosyl)anthranilate isomerase</fullName>
        <shortName evidence="9">PRAI</shortName>
        <ecNumber evidence="3 9">5.3.1.24</ecNumber>
    </recommendedName>
</protein>
<dbReference type="Proteomes" id="UP000320547">
    <property type="component" value="Unassembled WGS sequence"/>
</dbReference>
<proteinExistence type="inferred from homology"/>
<evidence type="ECO:0000259" key="10">
    <source>
        <dbReference type="Pfam" id="PF00697"/>
    </source>
</evidence>
<dbReference type="HAMAP" id="MF_00135">
    <property type="entry name" value="PRAI"/>
    <property type="match status" value="1"/>
</dbReference>
<dbReference type="InterPro" id="IPR044643">
    <property type="entry name" value="TrpF_fam"/>
</dbReference>
<accession>A0A562UXN0</accession>
<evidence type="ECO:0000313" key="12">
    <source>
        <dbReference type="Proteomes" id="UP000320547"/>
    </source>
</evidence>
<keyword evidence="5 9" id="KW-0028">Amino-acid biosynthesis</keyword>
<dbReference type="InterPro" id="IPR001240">
    <property type="entry name" value="PRAI_dom"/>
</dbReference>
<dbReference type="EC" id="5.3.1.24" evidence="3 9"/>
<comment type="catalytic activity">
    <reaction evidence="1 9">
        <text>N-(5-phospho-beta-D-ribosyl)anthranilate = 1-(2-carboxyphenylamino)-1-deoxy-D-ribulose 5-phosphate</text>
        <dbReference type="Rhea" id="RHEA:21540"/>
        <dbReference type="ChEBI" id="CHEBI:18277"/>
        <dbReference type="ChEBI" id="CHEBI:58613"/>
        <dbReference type="EC" id="5.3.1.24"/>
    </reaction>
</comment>
<evidence type="ECO:0000256" key="3">
    <source>
        <dbReference type="ARBA" id="ARBA00012572"/>
    </source>
</evidence>
<evidence type="ECO:0000256" key="9">
    <source>
        <dbReference type="HAMAP-Rule" id="MF_00135"/>
    </source>
</evidence>
<evidence type="ECO:0000256" key="1">
    <source>
        <dbReference type="ARBA" id="ARBA00001164"/>
    </source>
</evidence>
<dbReference type="STRING" id="476157.GCA_001663155_01406"/>
<dbReference type="AlphaFoldDB" id="A0A562UXN0"/>
<reference evidence="11 12" key="1">
    <citation type="submission" date="2019-07" db="EMBL/GenBank/DDBJ databases">
        <title>Genomic Encyclopedia of Archaeal and Bacterial Type Strains, Phase II (KMG-II): from individual species to whole genera.</title>
        <authorList>
            <person name="Goeker M."/>
        </authorList>
    </citation>
    <scope>NUCLEOTIDE SEQUENCE [LARGE SCALE GENOMIC DNA]</scope>
    <source>
        <strain evidence="11 12">ATCC BAA-2084</strain>
    </source>
</reference>
<keyword evidence="8 9" id="KW-0413">Isomerase</keyword>
<evidence type="ECO:0000256" key="7">
    <source>
        <dbReference type="ARBA" id="ARBA00023141"/>
    </source>
</evidence>
<dbReference type="SUPFAM" id="SSF51366">
    <property type="entry name" value="Ribulose-phoshate binding barrel"/>
    <property type="match status" value="1"/>
</dbReference>
<dbReference type="Gene3D" id="3.20.20.70">
    <property type="entry name" value="Aldolase class I"/>
    <property type="match status" value="1"/>
</dbReference>
<keyword evidence="12" id="KW-1185">Reference proteome</keyword>
<dbReference type="Pfam" id="PF00697">
    <property type="entry name" value="PRAI"/>
    <property type="match status" value="1"/>
</dbReference>
<keyword evidence="6 9" id="KW-0822">Tryptophan biosynthesis</keyword>
<dbReference type="InterPro" id="IPR013785">
    <property type="entry name" value="Aldolase_TIM"/>
</dbReference>
<dbReference type="PANTHER" id="PTHR42894">
    <property type="entry name" value="N-(5'-PHOSPHORIBOSYL)ANTHRANILATE ISOMERASE"/>
    <property type="match status" value="1"/>
</dbReference>
<feature type="domain" description="N-(5'phosphoribosyl) anthranilate isomerase (PRAI)" evidence="10">
    <location>
        <begin position="5"/>
        <end position="204"/>
    </location>
</feature>
<evidence type="ECO:0000256" key="4">
    <source>
        <dbReference type="ARBA" id="ARBA00022272"/>
    </source>
</evidence>
<keyword evidence="7 9" id="KW-0057">Aromatic amino acid biosynthesis</keyword>
<comment type="pathway">
    <text evidence="2 9">Amino-acid biosynthesis; L-tryptophan biosynthesis; L-tryptophan from chorismate: step 3/5.</text>
</comment>
<dbReference type="OrthoDB" id="9796196at2"/>
<comment type="similarity">
    <text evidence="9">Belongs to the TrpF family.</text>
</comment>